<dbReference type="Gene3D" id="1.10.357.10">
    <property type="entry name" value="Tetracycline Repressor, domain 2"/>
    <property type="match status" value="1"/>
</dbReference>
<dbReference type="InterPro" id="IPR009057">
    <property type="entry name" value="Homeodomain-like_sf"/>
</dbReference>
<accession>A0A269Y9J2</accession>
<sequence>MPPTEVRDQKLTATFTALIALMKTKRIENISITELCQKAGVSRSYYYKRFRSFDDVITQNEILGIIGYIRKLPNQQKISFETLMTHYFQLVKDNANAQLTLIAVGKEQVLIKAFKTSNQYLEKKGALYAPKFNSTDNQYRTDFLAGAVVNMSISWLKGGLIESPEYMGKKVSQFMGHETNF</sequence>
<proteinExistence type="predicted"/>
<dbReference type="EMBL" id="PUFL01000078">
    <property type="protein sequence ID" value="TDG89488.1"/>
    <property type="molecule type" value="Genomic_DNA"/>
</dbReference>
<evidence type="ECO:0000313" key="6">
    <source>
        <dbReference type="Proteomes" id="UP000216802"/>
    </source>
</evidence>
<evidence type="ECO:0000313" key="4">
    <source>
        <dbReference type="EMBL" id="TDG89488.1"/>
    </source>
</evidence>
<comment type="caution">
    <text evidence="3">The sequence shown here is derived from an EMBL/GenBank/DDBJ whole genome shotgun (WGS) entry which is preliminary data.</text>
</comment>
<reference evidence="4" key="4">
    <citation type="submission" date="2019-02" db="EMBL/GenBank/DDBJ databases">
        <authorList>
            <person name="Buron G."/>
            <person name="Chaylann A."/>
            <person name="Dolejs I."/>
            <person name="Forster J."/>
            <person name="Miks M.H."/>
        </authorList>
    </citation>
    <scope>NUCLEOTIDE SEQUENCE</scope>
    <source>
        <strain evidence="4">DSM 10551</strain>
    </source>
</reference>
<gene>
    <name evidence="3" type="ORF">B8W98_07685</name>
    <name evidence="4" type="ORF">C5L28_002002</name>
    <name evidence="2" type="ORF">LPKJCM_00074</name>
</gene>
<dbReference type="AlphaFoldDB" id="A0A269Y9J2"/>
<dbReference type="RefSeq" id="WP_057961942.1">
    <property type="nucleotide sequence ID" value="NZ_BDGB01000005.1"/>
</dbReference>
<reference evidence="2 5" key="1">
    <citation type="journal article" date="2017" name="Biosci Microbiota Food Health">
        <title>Genomic characterization reconfirms the taxonomic status of Lactobacillus parakefiri.</title>
        <authorList>
            <person name="Tanizawa Y."/>
            <person name="Kobayashi H."/>
            <person name="Kaminuma E."/>
            <person name="Sakamoto M."/>
            <person name="Ohkuma M."/>
            <person name="Nakamura Y."/>
            <person name="Arita M."/>
            <person name="Tohno M."/>
        </authorList>
    </citation>
    <scope>NUCLEOTIDE SEQUENCE [LARGE SCALE GENOMIC DNA]</scope>
    <source>
        <strain evidence="2 5">JCM 8573</strain>
    </source>
</reference>
<dbReference type="Proteomes" id="UP000216802">
    <property type="component" value="Unassembled WGS sequence"/>
</dbReference>
<dbReference type="EMBL" id="NCXI01000053">
    <property type="protein sequence ID" value="PAK82070.1"/>
    <property type="molecule type" value="Genomic_DNA"/>
</dbReference>
<organism evidence="3 6">
    <name type="scientific">Lentilactobacillus parakefiri</name>
    <dbReference type="NCBI Taxonomy" id="152332"/>
    <lineage>
        <taxon>Bacteria</taxon>
        <taxon>Bacillati</taxon>
        <taxon>Bacillota</taxon>
        <taxon>Bacilli</taxon>
        <taxon>Lactobacillales</taxon>
        <taxon>Lactobacillaceae</taxon>
        <taxon>Lentilactobacillus</taxon>
    </lineage>
</organism>
<dbReference type="Proteomes" id="UP000294668">
    <property type="component" value="Unassembled WGS sequence"/>
</dbReference>
<dbReference type="SUPFAM" id="SSF46689">
    <property type="entry name" value="Homeodomain-like"/>
    <property type="match status" value="1"/>
</dbReference>
<dbReference type="InterPro" id="IPR039532">
    <property type="entry name" value="TetR_C_Firmicutes"/>
</dbReference>
<reference evidence="3 6" key="2">
    <citation type="submission" date="2017-04" db="EMBL/GenBank/DDBJ databases">
        <title>Kefir bacterial isolates.</title>
        <authorList>
            <person name="Kim Y."/>
            <person name="Blasche S."/>
            <person name="Patil K.R."/>
        </authorList>
    </citation>
    <scope>NUCLEOTIDE SEQUENCE [LARGE SCALE GENOMIC DNA]</scope>
    <source>
        <strain evidence="3 6">OG2</strain>
    </source>
</reference>
<reference evidence="4 7" key="3">
    <citation type="journal article" date="2019" name="Appl. Microbiol. Biotechnol.">
        <title>Uncovering carbohydrate metabolism through a genotype-phenotype association study of 56 lactic acid bacteria genomes.</title>
        <authorList>
            <person name="Buron-Moles G."/>
            <person name="Chailyan A."/>
            <person name="Dolejs I."/>
            <person name="Forster J."/>
            <person name="Miks M.H."/>
        </authorList>
    </citation>
    <scope>NUCLEOTIDE SEQUENCE [LARGE SCALE GENOMIC DNA]</scope>
    <source>
        <strain evidence="4 7">DSM 10551</strain>
    </source>
</reference>
<evidence type="ECO:0000259" key="1">
    <source>
        <dbReference type="Pfam" id="PF14278"/>
    </source>
</evidence>
<protein>
    <submittedName>
        <fullName evidence="3">AraC family transcriptional regulator</fullName>
    </submittedName>
    <submittedName>
        <fullName evidence="2">TetR family transcriptional regulator</fullName>
    </submittedName>
</protein>
<name>A0A269Y9J2_9LACO</name>
<evidence type="ECO:0000313" key="7">
    <source>
        <dbReference type="Proteomes" id="UP000294668"/>
    </source>
</evidence>
<evidence type="ECO:0000313" key="2">
    <source>
        <dbReference type="EMBL" id="GAW71003.1"/>
    </source>
</evidence>
<dbReference type="Proteomes" id="UP000214739">
    <property type="component" value="Unassembled WGS sequence"/>
</dbReference>
<evidence type="ECO:0000313" key="3">
    <source>
        <dbReference type="EMBL" id="PAK82070.1"/>
    </source>
</evidence>
<dbReference type="Pfam" id="PF14278">
    <property type="entry name" value="TetR_C_8"/>
    <property type="match status" value="1"/>
</dbReference>
<evidence type="ECO:0000313" key="5">
    <source>
        <dbReference type="Proteomes" id="UP000214739"/>
    </source>
</evidence>
<dbReference type="OrthoDB" id="9810250at2"/>
<dbReference type="EMBL" id="BDGB01000005">
    <property type="protein sequence ID" value="GAW71003.1"/>
    <property type="molecule type" value="Genomic_DNA"/>
</dbReference>
<keyword evidence="7" id="KW-1185">Reference proteome</keyword>
<feature type="domain" description="Transcriptional regulator TetR C-terminal Firmicutes type" evidence="1">
    <location>
        <begin position="83"/>
        <end position="175"/>
    </location>
</feature>